<dbReference type="SUPFAM" id="SSF53474">
    <property type="entry name" value="alpha/beta-Hydrolases"/>
    <property type="match status" value="1"/>
</dbReference>
<dbReference type="InterPro" id="IPR050471">
    <property type="entry name" value="AB_hydrolase"/>
</dbReference>
<dbReference type="PANTHER" id="PTHR43433:SF5">
    <property type="entry name" value="AB HYDROLASE-1 DOMAIN-CONTAINING PROTEIN"/>
    <property type="match status" value="1"/>
</dbReference>
<evidence type="ECO:0000313" key="2">
    <source>
        <dbReference type="EMBL" id="CAK7324195.1"/>
    </source>
</evidence>
<protein>
    <submittedName>
        <fullName evidence="2">Uncharacterized protein</fullName>
    </submittedName>
</protein>
<sequence>MPFCEVAKHQTSLNDGVGAASSSSNNNGIKIFYKTYGHGPTKVLLIIGLAGTHNSWVPQIKGLTGVERSNEDDDGMRTVDQNSGDNGDGGYGGNGIQVCAFDNRGMGRSSVPTKKSEYS</sequence>
<accession>A0AAV1QTQ4</accession>
<dbReference type="EMBL" id="CAWUPB010000246">
    <property type="protein sequence ID" value="CAK7324195.1"/>
    <property type="molecule type" value="Genomic_DNA"/>
</dbReference>
<keyword evidence="3" id="KW-1185">Reference proteome</keyword>
<dbReference type="Gene3D" id="3.40.50.1820">
    <property type="entry name" value="alpha/beta hydrolase"/>
    <property type="match status" value="1"/>
</dbReference>
<feature type="compositionally biased region" description="Gly residues" evidence="1">
    <location>
        <begin position="86"/>
        <end position="95"/>
    </location>
</feature>
<dbReference type="Proteomes" id="UP001314170">
    <property type="component" value="Unassembled WGS sequence"/>
</dbReference>
<comment type="caution">
    <text evidence="2">The sequence shown here is derived from an EMBL/GenBank/DDBJ whole genome shotgun (WGS) entry which is preliminary data.</text>
</comment>
<dbReference type="InterPro" id="IPR029058">
    <property type="entry name" value="AB_hydrolase_fold"/>
</dbReference>
<dbReference type="PANTHER" id="PTHR43433">
    <property type="entry name" value="HYDROLASE, ALPHA/BETA FOLD FAMILY PROTEIN"/>
    <property type="match status" value="1"/>
</dbReference>
<dbReference type="AlphaFoldDB" id="A0AAV1QTQ4"/>
<evidence type="ECO:0000313" key="3">
    <source>
        <dbReference type="Proteomes" id="UP001314170"/>
    </source>
</evidence>
<organism evidence="2 3">
    <name type="scientific">Dovyalis caffra</name>
    <dbReference type="NCBI Taxonomy" id="77055"/>
    <lineage>
        <taxon>Eukaryota</taxon>
        <taxon>Viridiplantae</taxon>
        <taxon>Streptophyta</taxon>
        <taxon>Embryophyta</taxon>
        <taxon>Tracheophyta</taxon>
        <taxon>Spermatophyta</taxon>
        <taxon>Magnoliopsida</taxon>
        <taxon>eudicotyledons</taxon>
        <taxon>Gunneridae</taxon>
        <taxon>Pentapetalae</taxon>
        <taxon>rosids</taxon>
        <taxon>fabids</taxon>
        <taxon>Malpighiales</taxon>
        <taxon>Salicaceae</taxon>
        <taxon>Flacourtieae</taxon>
        <taxon>Dovyalis</taxon>
    </lineage>
</organism>
<proteinExistence type="predicted"/>
<feature type="region of interest" description="Disordered" evidence="1">
    <location>
        <begin position="65"/>
        <end position="95"/>
    </location>
</feature>
<name>A0AAV1QTQ4_9ROSI</name>
<gene>
    <name evidence="2" type="ORF">DCAF_LOCUS1833</name>
</gene>
<reference evidence="2 3" key="1">
    <citation type="submission" date="2024-01" db="EMBL/GenBank/DDBJ databases">
        <authorList>
            <person name="Waweru B."/>
        </authorList>
    </citation>
    <scope>NUCLEOTIDE SEQUENCE [LARGE SCALE GENOMIC DNA]</scope>
</reference>
<evidence type="ECO:0000256" key="1">
    <source>
        <dbReference type="SAM" id="MobiDB-lite"/>
    </source>
</evidence>